<accession>A0A2X0LLK2</accession>
<dbReference type="Proteomes" id="UP000249723">
    <property type="component" value="Unassembled WGS sequence"/>
</dbReference>
<dbReference type="OrthoDB" id="2539856at2759"/>
<sequence>MVEQGGNNPNGMGVVFDAAGLPITAPSAHDRQTSRAAQVSQNEEGARASLNQPRASPE</sequence>
<feature type="region of interest" description="Disordered" evidence="1">
    <location>
        <begin position="23"/>
        <end position="58"/>
    </location>
</feature>
<proteinExistence type="predicted"/>
<keyword evidence="3" id="KW-1185">Reference proteome</keyword>
<name>A0A2X0LLK2_9BASI</name>
<evidence type="ECO:0000313" key="2">
    <source>
        <dbReference type="EMBL" id="SCZ99903.1"/>
    </source>
</evidence>
<evidence type="ECO:0000313" key="3">
    <source>
        <dbReference type="Proteomes" id="UP000249723"/>
    </source>
</evidence>
<evidence type="ECO:0000256" key="1">
    <source>
        <dbReference type="SAM" id="MobiDB-lite"/>
    </source>
</evidence>
<dbReference type="EMBL" id="FMWP01000107">
    <property type="protein sequence ID" value="SCZ99903.1"/>
    <property type="molecule type" value="Genomic_DNA"/>
</dbReference>
<protein>
    <submittedName>
        <fullName evidence="2">BZ3500_MvSof-1268-A1-R1_Chr9g10323 protein</fullName>
    </submittedName>
</protein>
<feature type="compositionally biased region" description="Polar residues" evidence="1">
    <location>
        <begin position="34"/>
        <end position="58"/>
    </location>
</feature>
<organism evidence="2 3">
    <name type="scientific">Microbotryum saponariae</name>
    <dbReference type="NCBI Taxonomy" id="289078"/>
    <lineage>
        <taxon>Eukaryota</taxon>
        <taxon>Fungi</taxon>
        <taxon>Dikarya</taxon>
        <taxon>Basidiomycota</taxon>
        <taxon>Pucciniomycotina</taxon>
        <taxon>Microbotryomycetes</taxon>
        <taxon>Microbotryales</taxon>
        <taxon>Microbotryaceae</taxon>
        <taxon>Microbotryum</taxon>
    </lineage>
</organism>
<dbReference type="AlphaFoldDB" id="A0A2X0LLK2"/>
<gene>
    <name evidence="2" type="ORF">BZ3500_MVSOF-1268-A1-R1_CHR9G10323</name>
</gene>
<reference evidence="3" key="1">
    <citation type="submission" date="2016-10" db="EMBL/GenBank/DDBJ databases">
        <authorList>
            <person name="Jeantristanb JTB J.-T."/>
            <person name="Ricardo R."/>
        </authorList>
    </citation>
    <scope>NUCLEOTIDE SEQUENCE [LARGE SCALE GENOMIC DNA]</scope>
</reference>